<dbReference type="InterPro" id="IPR000682">
    <property type="entry name" value="PCMT"/>
</dbReference>
<keyword evidence="8" id="KW-0949">S-adenosyl-L-methionine</keyword>
<evidence type="ECO:0000256" key="6">
    <source>
        <dbReference type="ARBA" id="ARBA00022603"/>
    </source>
</evidence>
<name>A0A679KHL3_9HYPH</name>
<protein>
    <recommendedName>
        <fullName evidence="4">Protein-L-isoaspartate O-methyltransferase</fullName>
        <ecNumber evidence="3">2.1.1.77</ecNumber>
    </recommendedName>
    <alternativeName>
        <fullName evidence="11">L-isoaspartyl protein carboxyl methyltransferase</fullName>
    </alternativeName>
    <alternativeName>
        <fullName evidence="9">Protein L-isoaspartyl methyltransferase</fullName>
    </alternativeName>
    <alternativeName>
        <fullName evidence="10">Protein-beta-aspartate methyltransferase</fullName>
    </alternativeName>
</protein>
<evidence type="ECO:0000256" key="7">
    <source>
        <dbReference type="ARBA" id="ARBA00022679"/>
    </source>
</evidence>
<proteinExistence type="inferred from homology"/>
<keyword evidence="5" id="KW-0963">Cytoplasm</keyword>
<evidence type="ECO:0000256" key="1">
    <source>
        <dbReference type="ARBA" id="ARBA00004496"/>
    </source>
</evidence>
<keyword evidence="6 12" id="KW-0489">Methyltransferase</keyword>
<dbReference type="RefSeq" id="WP_339163534.1">
    <property type="nucleotide sequence ID" value="NZ_LR743511.1"/>
</dbReference>
<evidence type="ECO:0000256" key="10">
    <source>
        <dbReference type="ARBA" id="ARBA00031323"/>
    </source>
</evidence>
<evidence type="ECO:0000256" key="5">
    <source>
        <dbReference type="ARBA" id="ARBA00022490"/>
    </source>
</evidence>
<dbReference type="GO" id="GO:0032259">
    <property type="term" value="P:methylation"/>
    <property type="evidence" value="ECO:0007669"/>
    <property type="project" value="UniProtKB-KW"/>
</dbReference>
<evidence type="ECO:0000256" key="9">
    <source>
        <dbReference type="ARBA" id="ARBA00030757"/>
    </source>
</evidence>
<dbReference type="EMBL" id="LR743511">
    <property type="protein sequence ID" value="CAA2145118.1"/>
    <property type="molecule type" value="Genomic_DNA"/>
</dbReference>
<dbReference type="EC" id="2.1.1.77" evidence="3"/>
<dbReference type="PANTHER" id="PTHR11579:SF0">
    <property type="entry name" value="PROTEIN-L-ISOASPARTATE(D-ASPARTATE) O-METHYLTRANSFERASE"/>
    <property type="match status" value="1"/>
</dbReference>
<dbReference type="AlphaFoldDB" id="A0A679KHL3"/>
<evidence type="ECO:0000256" key="11">
    <source>
        <dbReference type="ARBA" id="ARBA00031350"/>
    </source>
</evidence>
<evidence type="ECO:0000256" key="4">
    <source>
        <dbReference type="ARBA" id="ARBA00013346"/>
    </source>
</evidence>
<evidence type="ECO:0000313" key="12">
    <source>
        <dbReference type="EMBL" id="CAA2145118.1"/>
    </source>
</evidence>
<dbReference type="SUPFAM" id="SSF53335">
    <property type="entry name" value="S-adenosyl-L-methionine-dependent methyltransferases"/>
    <property type="match status" value="1"/>
</dbReference>
<dbReference type="CDD" id="cd02440">
    <property type="entry name" value="AdoMet_MTases"/>
    <property type="match status" value="1"/>
</dbReference>
<dbReference type="Pfam" id="PF01135">
    <property type="entry name" value="PCMT"/>
    <property type="match status" value="1"/>
</dbReference>
<comment type="similarity">
    <text evidence="2">Belongs to the methyltransferase superfamily. L-isoaspartyl/D-aspartyl protein methyltransferase family.</text>
</comment>
<dbReference type="GO" id="GO:0005737">
    <property type="term" value="C:cytoplasm"/>
    <property type="evidence" value="ECO:0007669"/>
    <property type="project" value="UniProtKB-SubCell"/>
</dbReference>
<keyword evidence="7 12" id="KW-0808">Transferase</keyword>
<evidence type="ECO:0000256" key="3">
    <source>
        <dbReference type="ARBA" id="ARBA00011890"/>
    </source>
</evidence>
<comment type="subcellular location">
    <subcellularLocation>
        <location evidence="1">Cytoplasm</location>
    </subcellularLocation>
</comment>
<organism evidence="12">
    <name type="scientific">Methylobacterium bullatum</name>
    <dbReference type="NCBI Taxonomy" id="570505"/>
    <lineage>
        <taxon>Bacteria</taxon>
        <taxon>Pseudomonadati</taxon>
        <taxon>Pseudomonadota</taxon>
        <taxon>Alphaproteobacteria</taxon>
        <taxon>Hyphomicrobiales</taxon>
        <taxon>Methylobacteriaceae</taxon>
        <taxon>Methylobacterium</taxon>
    </lineage>
</organism>
<reference evidence="12" key="1">
    <citation type="submission" date="2019-12" db="EMBL/GenBank/DDBJ databases">
        <authorList>
            <person name="Cremers G."/>
        </authorList>
    </citation>
    <scope>NUCLEOTIDE SEQUENCE</scope>
    <source>
        <strain evidence="12">Mbul2</strain>
    </source>
</reference>
<dbReference type="InterPro" id="IPR029063">
    <property type="entry name" value="SAM-dependent_MTases_sf"/>
</dbReference>
<dbReference type="PANTHER" id="PTHR11579">
    <property type="entry name" value="PROTEIN-L-ISOASPARTATE O-METHYLTRANSFERASE"/>
    <property type="match status" value="1"/>
</dbReference>
<dbReference type="GO" id="GO:0004719">
    <property type="term" value="F:protein-L-isoaspartate (D-aspartate) O-methyltransferase activity"/>
    <property type="evidence" value="ECO:0007669"/>
    <property type="project" value="UniProtKB-EC"/>
</dbReference>
<gene>
    <name evidence="12" type="primary">pcm_3</name>
    <name evidence="12" type="ORF">MBLL_04240</name>
</gene>
<dbReference type="Gene3D" id="3.40.50.150">
    <property type="entry name" value="Vaccinia Virus protein VP39"/>
    <property type="match status" value="1"/>
</dbReference>
<evidence type="ECO:0000256" key="2">
    <source>
        <dbReference type="ARBA" id="ARBA00005369"/>
    </source>
</evidence>
<evidence type="ECO:0000256" key="8">
    <source>
        <dbReference type="ARBA" id="ARBA00022691"/>
    </source>
</evidence>
<sequence length="277" mass="30232">MDQTINVTEMRAFYARLMAIASGSDDHRLERVFESVPREAFLGAGPWKIRLNERYIETPSANPVFLYQNSLVALDAPKGINNGEPFLHALWIGAVAPKSGETIVHIGAGTGYYTAILSMLALPNGHVHAFEIEPLLARRASDNLAPFEGVNVVQGDATELPLPGCDLIYVNAGVVSPPGSWLKALRPGGRIVFPWRPSLHLGVALMMTRAKERFTVQLLGSAWFIPCVGASDPACCVKTPTPLRARSISTAWLIEDRAPDDTAVAVCRDVWFSDRLE</sequence>
<accession>A0A679KHL3</accession>